<dbReference type="AlphaFoldDB" id="A0AAD1VXL0"/>
<evidence type="ECO:0000313" key="3">
    <source>
        <dbReference type="Proteomes" id="UP001295444"/>
    </source>
</evidence>
<organism evidence="2 3">
    <name type="scientific">Pelobates cultripes</name>
    <name type="common">Western spadefoot toad</name>
    <dbReference type="NCBI Taxonomy" id="61616"/>
    <lineage>
        <taxon>Eukaryota</taxon>
        <taxon>Metazoa</taxon>
        <taxon>Chordata</taxon>
        <taxon>Craniata</taxon>
        <taxon>Vertebrata</taxon>
        <taxon>Euteleostomi</taxon>
        <taxon>Amphibia</taxon>
        <taxon>Batrachia</taxon>
        <taxon>Anura</taxon>
        <taxon>Pelobatoidea</taxon>
        <taxon>Pelobatidae</taxon>
        <taxon>Pelobates</taxon>
    </lineage>
</organism>
<feature type="region of interest" description="Disordered" evidence="1">
    <location>
        <begin position="35"/>
        <end position="105"/>
    </location>
</feature>
<sequence length="105" mass="11231">MADAAETTRVPDWEAKFHADFDRICAVFWSQIASHAEQPQPQPQPLTTPGNQHQSTTLATKHSSKPETQRVQCPSEPAQPAAQLDSAASPAIGKLGTGGTLGPRF</sequence>
<accession>A0AAD1VXL0</accession>
<evidence type="ECO:0000256" key="1">
    <source>
        <dbReference type="SAM" id="MobiDB-lite"/>
    </source>
</evidence>
<feature type="compositionally biased region" description="Polar residues" evidence="1">
    <location>
        <begin position="47"/>
        <end position="61"/>
    </location>
</feature>
<protein>
    <submittedName>
        <fullName evidence="2">Uncharacterized protein</fullName>
    </submittedName>
</protein>
<dbReference type="Proteomes" id="UP001295444">
    <property type="component" value="Chromosome 03"/>
</dbReference>
<gene>
    <name evidence="2" type="ORF">PECUL_23A038996</name>
</gene>
<feature type="compositionally biased region" description="Gly residues" evidence="1">
    <location>
        <begin position="95"/>
        <end position="105"/>
    </location>
</feature>
<name>A0AAD1VXL0_PELCU</name>
<proteinExistence type="predicted"/>
<keyword evidence="3" id="KW-1185">Reference proteome</keyword>
<dbReference type="EMBL" id="OW240914">
    <property type="protein sequence ID" value="CAH2273836.1"/>
    <property type="molecule type" value="Genomic_DNA"/>
</dbReference>
<reference evidence="2" key="1">
    <citation type="submission" date="2022-03" db="EMBL/GenBank/DDBJ databases">
        <authorList>
            <person name="Alioto T."/>
            <person name="Alioto T."/>
            <person name="Gomez Garrido J."/>
        </authorList>
    </citation>
    <scope>NUCLEOTIDE SEQUENCE</scope>
</reference>
<evidence type="ECO:0000313" key="2">
    <source>
        <dbReference type="EMBL" id="CAH2273836.1"/>
    </source>
</evidence>